<sequence>MDNKSLYINNIEFSKKKDFDMYRNSALDNKNKIFYHSYRYSVFSDLLLRLIISKKI</sequence>
<dbReference type="EMBL" id="MN740593">
    <property type="protein sequence ID" value="QHS77607.1"/>
    <property type="molecule type" value="Genomic_DNA"/>
</dbReference>
<accession>A0A6C0ACZ2</accession>
<name>A0A6C0ACZ2_9ZZZZ</name>
<evidence type="ECO:0000313" key="1">
    <source>
        <dbReference type="EMBL" id="QHS77607.1"/>
    </source>
</evidence>
<reference evidence="1" key="1">
    <citation type="journal article" date="2020" name="Nature">
        <title>Giant virus diversity and host interactions through global metagenomics.</title>
        <authorList>
            <person name="Schulz F."/>
            <person name="Roux S."/>
            <person name="Paez-Espino D."/>
            <person name="Jungbluth S."/>
            <person name="Walsh D.A."/>
            <person name="Denef V.J."/>
            <person name="McMahon K.D."/>
            <person name="Konstantinidis K.T."/>
            <person name="Eloe-Fadrosh E.A."/>
            <person name="Kyrpides N.C."/>
            <person name="Woyke T."/>
        </authorList>
    </citation>
    <scope>NUCLEOTIDE SEQUENCE</scope>
    <source>
        <strain evidence="1">GVMAG-S-1021933-23</strain>
    </source>
</reference>
<protein>
    <submittedName>
        <fullName evidence="1">Uncharacterized protein</fullName>
    </submittedName>
</protein>
<organism evidence="1">
    <name type="scientific">viral metagenome</name>
    <dbReference type="NCBI Taxonomy" id="1070528"/>
    <lineage>
        <taxon>unclassified sequences</taxon>
        <taxon>metagenomes</taxon>
        <taxon>organismal metagenomes</taxon>
    </lineage>
</organism>
<proteinExistence type="predicted"/>
<dbReference type="AlphaFoldDB" id="A0A6C0ACZ2"/>